<evidence type="ECO:0000313" key="2">
    <source>
        <dbReference type="RefSeq" id="XP_075094343.1"/>
    </source>
</evidence>
<sequence length="145" mass="17043">MITFPFEALREVNLRSLKKHVNLMSFFVLFMDDDGVMCLADLENDYVNPYDSASEINELVVPEFVLQGALCFVHLAMGHWFMCLICLPYLYYDVKVYTDRRHLLDVTEIFNQLPWEKKIRLYKLGYLGILLVFSIISMVWSIVSE</sequence>
<organism evidence="1 2">
    <name type="scientific">Nicotiana tabacum</name>
    <name type="common">Common tobacco</name>
    <dbReference type="NCBI Taxonomy" id="4097"/>
    <lineage>
        <taxon>Eukaryota</taxon>
        <taxon>Viridiplantae</taxon>
        <taxon>Streptophyta</taxon>
        <taxon>Embryophyta</taxon>
        <taxon>Tracheophyta</taxon>
        <taxon>Spermatophyta</taxon>
        <taxon>Magnoliopsida</taxon>
        <taxon>eudicotyledons</taxon>
        <taxon>Gunneridae</taxon>
        <taxon>Pentapetalae</taxon>
        <taxon>asterids</taxon>
        <taxon>lamiids</taxon>
        <taxon>Solanales</taxon>
        <taxon>Solanaceae</taxon>
        <taxon>Nicotianoideae</taxon>
        <taxon>Nicotianeae</taxon>
        <taxon>Nicotiana</taxon>
    </lineage>
</organism>
<gene>
    <name evidence="2" type="primary">LOC107831335</name>
</gene>
<name>A0AC58TAV9_TOBAC</name>
<accession>A0AC58TAV9</accession>
<proteinExistence type="predicted"/>
<reference evidence="2" key="2">
    <citation type="submission" date="2025-08" db="UniProtKB">
        <authorList>
            <consortium name="RefSeq"/>
        </authorList>
    </citation>
    <scope>IDENTIFICATION</scope>
    <source>
        <tissue evidence="2">Leaf</tissue>
    </source>
</reference>
<reference evidence="1" key="1">
    <citation type="journal article" date="2014" name="Nat. Commun.">
        <title>The tobacco genome sequence and its comparison with those of tomato and potato.</title>
        <authorList>
            <person name="Sierro N."/>
            <person name="Battey J.N."/>
            <person name="Ouadi S."/>
            <person name="Bakaher N."/>
            <person name="Bovet L."/>
            <person name="Willig A."/>
            <person name="Goepfert S."/>
            <person name="Peitsch M.C."/>
            <person name="Ivanov N.V."/>
        </authorList>
    </citation>
    <scope>NUCLEOTIDE SEQUENCE [LARGE SCALE GENOMIC DNA]</scope>
</reference>
<dbReference type="Proteomes" id="UP000790787">
    <property type="component" value="Chromosome 19"/>
</dbReference>
<protein>
    <submittedName>
        <fullName evidence="2">Uncharacterized protein</fullName>
    </submittedName>
</protein>
<dbReference type="RefSeq" id="XP_075094343.1">
    <property type="nucleotide sequence ID" value="XM_075238242.1"/>
</dbReference>
<keyword evidence="1" id="KW-1185">Reference proteome</keyword>
<evidence type="ECO:0000313" key="1">
    <source>
        <dbReference type="Proteomes" id="UP000790787"/>
    </source>
</evidence>